<feature type="chain" id="PRO_5006042574" description="TonB-dependent receptor" evidence="1">
    <location>
        <begin position="19"/>
        <end position="130"/>
    </location>
</feature>
<dbReference type="SUPFAM" id="SSF49464">
    <property type="entry name" value="Carboxypeptidase regulatory domain-like"/>
    <property type="match status" value="1"/>
</dbReference>
<dbReference type="OrthoDB" id="1443962at2"/>
<reference evidence="2 3" key="1">
    <citation type="submission" date="2015-10" db="EMBL/GenBank/DDBJ databases">
        <authorList>
            <person name="Gilbert D.G."/>
        </authorList>
    </citation>
    <scope>NUCLEOTIDE SEQUENCE [LARGE SCALE GENOMIC DNA]</scope>
    <source>
        <strain evidence="3">HZ-22</strain>
    </source>
</reference>
<dbReference type="STRING" id="1736674.APS56_09300"/>
<accession>A0A0P0CGQ2</accession>
<dbReference type="Gene3D" id="2.60.40.1120">
    <property type="entry name" value="Carboxypeptidase-like, regulatory domain"/>
    <property type="match status" value="1"/>
</dbReference>
<evidence type="ECO:0008006" key="4">
    <source>
        <dbReference type="Google" id="ProtNLM"/>
    </source>
</evidence>
<name>A0A0P0CGQ2_9FLAO</name>
<dbReference type="EMBL" id="CP012898">
    <property type="protein sequence ID" value="ALJ05307.1"/>
    <property type="molecule type" value="Genomic_DNA"/>
</dbReference>
<dbReference type="InterPro" id="IPR008969">
    <property type="entry name" value="CarboxyPept-like_regulatory"/>
</dbReference>
<evidence type="ECO:0000313" key="2">
    <source>
        <dbReference type="EMBL" id="ALJ05307.1"/>
    </source>
</evidence>
<dbReference type="Pfam" id="PF13715">
    <property type="entry name" value="CarbopepD_reg_2"/>
    <property type="match status" value="1"/>
</dbReference>
<dbReference type="Proteomes" id="UP000057981">
    <property type="component" value="Chromosome"/>
</dbReference>
<evidence type="ECO:0000313" key="3">
    <source>
        <dbReference type="Proteomes" id="UP000057981"/>
    </source>
</evidence>
<keyword evidence="1" id="KW-0732">Signal</keyword>
<dbReference type="KEGG" id="ahz:APS56_09300"/>
<gene>
    <name evidence="2" type="ORF">APS56_09300</name>
</gene>
<keyword evidence="3" id="KW-1185">Reference proteome</keyword>
<sequence length="130" mass="13982">MKHLVILFLILFSTFSFSQNSGLIVGNVLDGEMNGNPLMDANISIKGTSTNTTSDLSGLFLLENLKDGDYTLVCSFVGYESKEAKVKITSGEPTEINITLKASTLSLNDFAALGISPQDTKQDKTVSIIN</sequence>
<dbReference type="RefSeq" id="WP_054727453.1">
    <property type="nucleotide sequence ID" value="NZ_CP012898.1"/>
</dbReference>
<proteinExistence type="predicted"/>
<protein>
    <recommendedName>
        <fullName evidence="4">TonB-dependent receptor</fullName>
    </recommendedName>
</protein>
<organism evidence="2 3">
    <name type="scientific">Pseudalgibacter alginicilyticus</name>
    <dbReference type="NCBI Taxonomy" id="1736674"/>
    <lineage>
        <taxon>Bacteria</taxon>
        <taxon>Pseudomonadati</taxon>
        <taxon>Bacteroidota</taxon>
        <taxon>Flavobacteriia</taxon>
        <taxon>Flavobacteriales</taxon>
        <taxon>Flavobacteriaceae</taxon>
        <taxon>Pseudalgibacter</taxon>
    </lineage>
</organism>
<dbReference type="AlphaFoldDB" id="A0A0P0CGQ2"/>
<evidence type="ECO:0000256" key="1">
    <source>
        <dbReference type="SAM" id="SignalP"/>
    </source>
</evidence>
<feature type="signal peptide" evidence="1">
    <location>
        <begin position="1"/>
        <end position="18"/>
    </location>
</feature>